<dbReference type="Proteomes" id="UP001610335">
    <property type="component" value="Unassembled WGS sequence"/>
</dbReference>
<evidence type="ECO:0000313" key="2">
    <source>
        <dbReference type="EMBL" id="KAL2821451.1"/>
    </source>
</evidence>
<gene>
    <name evidence="2" type="ORF">BDW59DRAFT_164186</name>
</gene>
<feature type="chain" id="PRO_5045517064" description="Beta/gamma crystallin 'Greek key' domain-containing protein" evidence="1">
    <location>
        <begin position="18"/>
        <end position="111"/>
    </location>
</feature>
<name>A0ABR4I119_9EURO</name>
<proteinExistence type="predicted"/>
<keyword evidence="1" id="KW-0732">Signal</keyword>
<organism evidence="2 3">
    <name type="scientific">Aspergillus cavernicola</name>
    <dbReference type="NCBI Taxonomy" id="176166"/>
    <lineage>
        <taxon>Eukaryota</taxon>
        <taxon>Fungi</taxon>
        <taxon>Dikarya</taxon>
        <taxon>Ascomycota</taxon>
        <taxon>Pezizomycotina</taxon>
        <taxon>Eurotiomycetes</taxon>
        <taxon>Eurotiomycetidae</taxon>
        <taxon>Eurotiales</taxon>
        <taxon>Aspergillaceae</taxon>
        <taxon>Aspergillus</taxon>
        <taxon>Aspergillus subgen. Nidulantes</taxon>
    </lineage>
</organism>
<dbReference type="PROSITE" id="PS51257">
    <property type="entry name" value="PROKAR_LIPOPROTEIN"/>
    <property type="match status" value="1"/>
</dbReference>
<feature type="signal peptide" evidence="1">
    <location>
        <begin position="1"/>
        <end position="17"/>
    </location>
</feature>
<protein>
    <recommendedName>
        <fullName evidence="4">Beta/gamma crystallin 'Greek key' domain-containing protein</fullName>
    </recommendedName>
</protein>
<sequence>MKLSILALASALSLASCQTDSAHAFGSVWYGGTTQSIPLDARCTTLAGELTRSLGSLLIPRPQPGYLTECHLFEYENCSGPFVILRVSQPDLFNTFGLIGRRTTTIRCFVD</sequence>
<evidence type="ECO:0008006" key="4">
    <source>
        <dbReference type="Google" id="ProtNLM"/>
    </source>
</evidence>
<accession>A0ABR4I119</accession>
<evidence type="ECO:0000256" key="1">
    <source>
        <dbReference type="SAM" id="SignalP"/>
    </source>
</evidence>
<keyword evidence="3" id="KW-1185">Reference proteome</keyword>
<evidence type="ECO:0000313" key="3">
    <source>
        <dbReference type="Proteomes" id="UP001610335"/>
    </source>
</evidence>
<reference evidence="2 3" key="1">
    <citation type="submission" date="2024-07" db="EMBL/GenBank/DDBJ databases">
        <title>Section-level genome sequencing and comparative genomics of Aspergillus sections Usti and Cavernicolus.</title>
        <authorList>
            <consortium name="Lawrence Berkeley National Laboratory"/>
            <person name="Nybo J.L."/>
            <person name="Vesth T.C."/>
            <person name="Theobald S."/>
            <person name="Frisvad J.C."/>
            <person name="Larsen T.O."/>
            <person name="Kjaerboelling I."/>
            <person name="Rothschild-Mancinelli K."/>
            <person name="Lyhne E.K."/>
            <person name="Kogle M.E."/>
            <person name="Barry K."/>
            <person name="Clum A."/>
            <person name="Na H."/>
            <person name="Ledsgaard L."/>
            <person name="Lin J."/>
            <person name="Lipzen A."/>
            <person name="Kuo A."/>
            <person name="Riley R."/>
            <person name="Mondo S."/>
            <person name="LaButti K."/>
            <person name="Haridas S."/>
            <person name="Pangalinan J."/>
            <person name="Salamov A.A."/>
            <person name="Simmons B.A."/>
            <person name="Magnuson J.K."/>
            <person name="Chen J."/>
            <person name="Drula E."/>
            <person name="Henrissat B."/>
            <person name="Wiebenga A."/>
            <person name="Lubbers R.J."/>
            <person name="Gomes A.C."/>
            <person name="Makela M.R."/>
            <person name="Stajich J."/>
            <person name="Grigoriev I.V."/>
            <person name="Mortensen U.H."/>
            <person name="De vries R.P."/>
            <person name="Baker S.E."/>
            <person name="Andersen M.R."/>
        </authorList>
    </citation>
    <scope>NUCLEOTIDE SEQUENCE [LARGE SCALE GENOMIC DNA]</scope>
    <source>
        <strain evidence="2 3">CBS 600.67</strain>
    </source>
</reference>
<comment type="caution">
    <text evidence="2">The sequence shown here is derived from an EMBL/GenBank/DDBJ whole genome shotgun (WGS) entry which is preliminary data.</text>
</comment>
<dbReference type="EMBL" id="JBFXLS010000063">
    <property type="protein sequence ID" value="KAL2821451.1"/>
    <property type="molecule type" value="Genomic_DNA"/>
</dbReference>